<dbReference type="AlphaFoldDB" id="A0A3P3XMJ5"/>
<sequence>MEIIHMDARRVWRSVLDLAHARRDALTLSGRMAGKQGRAPRRNIDTSTSRDVYGRENRADMYAREEAIELYKRLSFDKRPPL</sequence>
<gene>
    <name evidence="1" type="ORF">SPIRO4BDMA_40086</name>
</gene>
<accession>A0A3P3XMJ5</accession>
<evidence type="ECO:0000313" key="1">
    <source>
        <dbReference type="EMBL" id="SLM17517.1"/>
    </source>
</evidence>
<protein>
    <submittedName>
        <fullName evidence="1">Uncharacterized protein</fullName>
    </submittedName>
</protein>
<dbReference type="EMBL" id="FWDO01000004">
    <property type="protein sequence ID" value="SLM17517.1"/>
    <property type="molecule type" value="Genomic_DNA"/>
</dbReference>
<name>A0A3P3XMJ5_9SPIR</name>
<organism evidence="1">
    <name type="scientific">uncultured spirochete</name>
    <dbReference type="NCBI Taxonomy" id="156406"/>
    <lineage>
        <taxon>Bacteria</taxon>
        <taxon>Pseudomonadati</taxon>
        <taxon>Spirochaetota</taxon>
        <taxon>Spirochaetia</taxon>
        <taxon>Spirochaetales</taxon>
        <taxon>environmental samples</taxon>
    </lineage>
</organism>
<reference evidence="1" key="1">
    <citation type="submission" date="2017-02" db="EMBL/GenBank/DDBJ databases">
        <authorList>
            <person name="Regsiter A."/>
            <person name="William W."/>
        </authorList>
    </citation>
    <scope>NUCLEOTIDE SEQUENCE</scope>
    <source>
        <strain evidence="1">BdmA 4</strain>
    </source>
</reference>
<proteinExistence type="predicted"/>